<dbReference type="Proteomes" id="UP000238176">
    <property type="component" value="Unassembled WGS sequence"/>
</dbReference>
<evidence type="ECO:0000259" key="1">
    <source>
        <dbReference type="Pfam" id="PF03235"/>
    </source>
</evidence>
<name>A0A2T0UVJ3_9ACTN</name>
<dbReference type="PANTHER" id="PTHR37292">
    <property type="entry name" value="VNG6097C"/>
    <property type="match status" value="1"/>
</dbReference>
<reference evidence="2 3" key="1">
    <citation type="submission" date="2018-03" db="EMBL/GenBank/DDBJ databases">
        <title>Genomic Encyclopedia of Type Strains, Phase III (KMG-III): the genomes of soil and plant-associated and newly described type strains.</title>
        <authorList>
            <person name="Whitman W."/>
        </authorList>
    </citation>
    <scope>NUCLEOTIDE SEQUENCE [LARGE SCALE GENOMIC DNA]</scope>
    <source>
        <strain evidence="2 3">CGMCC 4.7067</strain>
    </source>
</reference>
<dbReference type="Pfam" id="PF03235">
    <property type="entry name" value="GmrSD_N"/>
    <property type="match status" value="1"/>
</dbReference>
<protein>
    <submittedName>
        <fullName evidence="2">Uncharacterized protein DUF262</fullName>
    </submittedName>
</protein>
<organism evidence="2 3">
    <name type="scientific">Glycomyces artemisiae</name>
    <dbReference type="NCBI Taxonomy" id="1076443"/>
    <lineage>
        <taxon>Bacteria</taxon>
        <taxon>Bacillati</taxon>
        <taxon>Actinomycetota</taxon>
        <taxon>Actinomycetes</taxon>
        <taxon>Glycomycetales</taxon>
        <taxon>Glycomycetaceae</taxon>
        <taxon>Glycomyces</taxon>
    </lineage>
</organism>
<proteinExistence type="predicted"/>
<feature type="domain" description="GmrSD restriction endonucleases N-terminal" evidence="1">
    <location>
        <begin position="31"/>
        <end position="112"/>
    </location>
</feature>
<dbReference type="PANTHER" id="PTHR37292:SF2">
    <property type="entry name" value="DUF262 DOMAIN-CONTAINING PROTEIN"/>
    <property type="match status" value="1"/>
</dbReference>
<evidence type="ECO:0000313" key="3">
    <source>
        <dbReference type="Proteomes" id="UP000238176"/>
    </source>
</evidence>
<dbReference type="RefSeq" id="WP_219926493.1">
    <property type="nucleotide sequence ID" value="NZ_PVTJ01000001.1"/>
</dbReference>
<sequence>MSTPASDPKPPFKDPKPSAERIVQLAQRVLTGDILLPRFQRNFVWSRKQIIDLLDSVARNYPIGSMLLWQSRQELANERAIADLPVAETKPDYPVNYLLDGQQRLSTICGALHWTPGDPMSV</sequence>
<evidence type="ECO:0000313" key="2">
    <source>
        <dbReference type="EMBL" id="PRY61951.1"/>
    </source>
</evidence>
<gene>
    <name evidence="2" type="ORF">B0I28_101275</name>
</gene>
<dbReference type="AlphaFoldDB" id="A0A2T0UVJ3"/>
<comment type="caution">
    <text evidence="2">The sequence shown here is derived from an EMBL/GenBank/DDBJ whole genome shotgun (WGS) entry which is preliminary data.</text>
</comment>
<keyword evidence="3" id="KW-1185">Reference proteome</keyword>
<dbReference type="EMBL" id="PVTJ01000001">
    <property type="protein sequence ID" value="PRY61951.1"/>
    <property type="molecule type" value="Genomic_DNA"/>
</dbReference>
<accession>A0A2T0UVJ3</accession>
<dbReference type="InterPro" id="IPR004919">
    <property type="entry name" value="GmrSD_N"/>
</dbReference>